<name>A0A094QK37_9ZZZZ</name>
<reference evidence="1" key="1">
    <citation type="submission" date="2014-06" db="EMBL/GenBank/DDBJ databases">
        <title>Key roles for freshwater Actinobacteria revealed by deep metagenomic sequencing.</title>
        <authorList>
            <person name="Ghai R."/>
            <person name="Mizuno C.M."/>
            <person name="Picazo A."/>
            <person name="Camacho A."/>
            <person name="Rodriguez-Valera F."/>
        </authorList>
    </citation>
    <scope>NUCLEOTIDE SEQUENCE</scope>
</reference>
<sequence length="107" mass="12279">MSKEFDFFGDPQVSKLFDLVLELGMDLHVANTRIRSLEMQLVRNGDLKAGDIDAFRPTDSEKAVLDKTRDEFMDRLMRIITEVGPSEHPLREQWDAAIAKRSANDKK</sequence>
<protein>
    <submittedName>
        <fullName evidence="1">Uncharacterized protein</fullName>
    </submittedName>
</protein>
<organism evidence="1">
    <name type="scientific">freshwater metagenome</name>
    <dbReference type="NCBI Taxonomy" id="449393"/>
    <lineage>
        <taxon>unclassified sequences</taxon>
        <taxon>metagenomes</taxon>
        <taxon>ecological metagenomes</taxon>
    </lineage>
</organism>
<comment type="caution">
    <text evidence="1">The sequence shown here is derived from an EMBL/GenBank/DDBJ whole genome shotgun (WGS) entry which is preliminary data.</text>
</comment>
<proteinExistence type="predicted"/>
<gene>
    <name evidence="1" type="ORF">GM51_16370</name>
</gene>
<dbReference type="EMBL" id="JNSL01000135">
    <property type="protein sequence ID" value="KGA14806.1"/>
    <property type="molecule type" value="Genomic_DNA"/>
</dbReference>
<accession>A0A094QK37</accession>
<evidence type="ECO:0000313" key="1">
    <source>
        <dbReference type="EMBL" id="KGA14806.1"/>
    </source>
</evidence>
<dbReference type="AlphaFoldDB" id="A0A094QK37"/>